<name>A0AB34U2Y6_PSEA0</name>
<evidence type="ECO:0000313" key="2">
    <source>
        <dbReference type="EMBL" id="KPX51712.1"/>
    </source>
</evidence>
<comment type="caution">
    <text evidence="2">The sequence shown here is derived from an EMBL/GenBank/DDBJ whole genome shotgun (WGS) entry which is preliminary data.</text>
</comment>
<feature type="coiled-coil region" evidence="1">
    <location>
        <begin position="101"/>
        <end position="128"/>
    </location>
</feature>
<evidence type="ECO:0000256" key="1">
    <source>
        <dbReference type="SAM" id="Coils"/>
    </source>
</evidence>
<keyword evidence="1" id="KW-0175">Coiled coil</keyword>
<sequence length="144" mass="15543">MNRFTTYFLRITASWRAIMRDTPIIERIDTPELLQRNPDQNVHGWERIGSLAGGVLMMGKGVRRGGFLGLIQLAIGGAVLARGISGHCSAKSLVEKGRSDLHSARSTIERAGAQLNNLKDDAENAVKNAAVKGVEALAEPKPVV</sequence>
<evidence type="ECO:0008006" key="4">
    <source>
        <dbReference type="Google" id="ProtNLM"/>
    </source>
</evidence>
<reference evidence="2 3" key="1">
    <citation type="submission" date="2015-09" db="EMBL/GenBank/DDBJ databases">
        <title>Genome announcement of multiple Pseudomonas syringae strains.</title>
        <authorList>
            <person name="Thakur S."/>
            <person name="Wang P.W."/>
            <person name="Gong Y."/>
            <person name="Weir B.S."/>
            <person name="Guttman D.S."/>
        </authorList>
    </citation>
    <scope>NUCLEOTIDE SEQUENCE [LARGE SCALE GENOMIC DNA]</scope>
    <source>
        <strain evidence="2 3">ICMP9623</strain>
    </source>
</reference>
<organism evidence="2 3">
    <name type="scientific">Pseudomonas amygdali pv. hibisci</name>
    <dbReference type="NCBI Taxonomy" id="251723"/>
    <lineage>
        <taxon>Bacteria</taxon>
        <taxon>Pseudomonadati</taxon>
        <taxon>Pseudomonadota</taxon>
        <taxon>Gammaproteobacteria</taxon>
        <taxon>Pseudomonadales</taxon>
        <taxon>Pseudomonadaceae</taxon>
        <taxon>Pseudomonas</taxon>
        <taxon>Pseudomonas amygdali</taxon>
    </lineage>
</organism>
<accession>A0AB34U2Y6</accession>
<evidence type="ECO:0000313" key="3">
    <source>
        <dbReference type="Proteomes" id="UP000050545"/>
    </source>
</evidence>
<dbReference type="Proteomes" id="UP000050545">
    <property type="component" value="Unassembled WGS sequence"/>
</dbReference>
<proteinExistence type="predicted"/>
<dbReference type="AlphaFoldDB" id="A0AB34U2Y6"/>
<protein>
    <recommendedName>
        <fullName evidence="4">DUF2892 domain-containing protein</fullName>
    </recommendedName>
</protein>
<gene>
    <name evidence="2" type="ORF">ALO67_04757</name>
</gene>
<dbReference type="EMBL" id="LJQN01000142">
    <property type="protein sequence ID" value="KPX51712.1"/>
    <property type="molecule type" value="Genomic_DNA"/>
</dbReference>